<dbReference type="Proteomes" id="UP000287651">
    <property type="component" value="Unassembled WGS sequence"/>
</dbReference>
<protein>
    <submittedName>
        <fullName evidence="2">Uncharacterized protein</fullName>
    </submittedName>
</protein>
<reference evidence="2 3" key="1">
    <citation type="journal article" date="2014" name="Agronomy (Basel)">
        <title>A Draft Genome Sequence for Ensete ventricosum, the Drought-Tolerant Tree Against Hunger.</title>
        <authorList>
            <person name="Harrison J."/>
            <person name="Moore K.A."/>
            <person name="Paszkiewicz K."/>
            <person name="Jones T."/>
            <person name="Grant M."/>
            <person name="Ambacheew D."/>
            <person name="Muzemil S."/>
            <person name="Studholme D.J."/>
        </authorList>
    </citation>
    <scope>NUCLEOTIDE SEQUENCE [LARGE SCALE GENOMIC DNA]</scope>
</reference>
<feature type="compositionally biased region" description="Basic residues" evidence="1">
    <location>
        <begin position="53"/>
        <end position="65"/>
    </location>
</feature>
<evidence type="ECO:0000313" key="3">
    <source>
        <dbReference type="Proteomes" id="UP000287651"/>
    </source>
</evidence>
<feature type="region of interest" description="Disordered" evidence="1">
    <location>
        <begin position="53"/>
        <end position="124"/>
    </location>
</feature>
<comment type="caution">
    <text evidence="2">The sequence shown here is derived from an EMBL/GenBank/DDBJ whole genome shotgun (WGS) entry which is preliminary data.</text>
</comment>
<evidence type="ECO:0000256" key="1">
    <source>
        <dbReference type="SAM" id="MobiDB-lite"/>
    </source>
</evidence>
<gene>
    <name evidence="2" type="ORF">B296_00049830</name>
</gene>
<evidence type="ECO:0000313" key="2">
    <source>
        <dbReference type="EMBL" id="RRT38711.1"/>
    </source>
</evidence>
<sequence>MQEEDNVAGKKYSDDGGRLETVGGGGTGGIVPIGGKLVTPFEACLLYLRRKPKSRRGRVCRRYRAKSGEEKSNGVSYDLPEPRAQPAKMSSAEEAEDEEEEEATSAGETECRWRGRSKQSSNRMEEALCLSPGCLVLDDPNPRLEEAAAPRLGHIGREDATGACEETLPDLCCGSIGDRHKSDRQRSKDVTDVGRCAAGV</sequence>
<feature type="compositionally biased region" description="Acidic residues" evidence="1">
    <location>
        <begin position="93"/>
        <end position="103"/>
    </location>
</feature>
<accession>A0A426XGU7</accession>
<feature type="region of interest" description="Disordered" evidence="1">
    <location>
        <begin position="179"/>
        <end position="200"/>
    </location>
</feature>
<feature type="compositionally biased region" description="Gly residues" evidence="1">
    <location>
        <begin position="22"/>
        <end position="32"/>
    </location>
</feature>
<name>A0A426XGU7_ENSVE</name>
<feature type="region of interest" description="Disordered" evidence="1">
    <location>
        <begin position="1"/>
        <end position="32"/>
    </location>
</feature>
<dbReference type="EMBL" id="AMZH03020940">
    <property type="protein sequence ID" value="RRT38711.1"/>
    <property type="molecule type" value="Genomic_DNA"/>
</dbReference>
<organism evidence="2 3">
    <name type="scientific">Ensete ventricosum</name>
    <name type="common">Abyssinian banana</name>
    <name type="synonym">Musa ensete</name>
    <dbReference type="NCBI Taxonomy" id="4639"/>
    <lineage>
        <taxon>Eukaryota</taxon>
        <taxon>Viridiplantae</taxon>
        <taxon>Streptophyta</taxon>
        <taxon>Embryophyta</taxon>
        <taxon>Tracheophyta</taxon>
        <taxon>Spermatophyta</taxon>
        <taxon>Magnoliopsida</taxon>
        <taxon>Liliopsida</taxon>
        <taxon>Zingiberales</taxon>
        <taxon>Musaceae</taxon>
        <taxon>Ensete</taxon>
    </lineage>
</organism>
<dbReference type="AlphaFoldDB" id="A0A426XGU7"/>
<proteinExistence type="predicted"/>
<feature type="compositionally biased region" description="Basic and acidic residues" evidence="1">
    <location>
        <begin position="179"/>
        <end position="192"/>
    </location>
</feature>
<feature type="compositionally biased region" description="Basic and acidic residues" evidence="1">
    <location>
        <begin position="7"/>
        <end position="18"/>
    </location>
</feature>